<dbReference type="SUPFAM" id="SSF53383">
    <property type="entry name" value="PLP-dependent transferases"/>
    <property type="match status" value="1"/>
</dbReference>
<evidence type="ECO:0000313" key="8">
    <source>
        <dbReference type="EMBL" id="BDE07131.1"/>
    </source>
</evidence>
<evidence type="ECO:0000256" key="7">
    <source>
        <dbReference type="RuleBase" id="RU000382"/>
    </source>
</evidence>
<dbReference type="Pfam" id="PF00282">
    <property type="entry name" value="Pyridoxal_deC"/>
    <property type="match status" value="1"/>
</dbReference>
<dbReference type="Proteomes" id="UP001317532">
    <property type="component" value="Chromosome"/>
</dbReference>
<dbReference type="Gene3D" id="1.20.1340.10">
    <property type="entry name" value="dopa decarboxylase, N-terminal domain"/>
    <property type="match status" value="1"/>
</dbReference>
<dbReference type="AlphaFoldDB" id="A0AAN1XYQ1"/>
<evidence type="ECO:0000256" key="6">
    <source>
        <dbReference type="PIRSR" id="PIRSR602129-50"/>
    </source>
</evidence>
<dbReference type="PANTHER" id="PTHR11999:SF70">
    <property type="entry name" value="MIP05841P"/>
    <property type="match status" value="1"/>
</dbReference>
<name>A0AAN1XYQ1_UNVUL</name>
<evidence type="ECO:0000256" key="2">
    <source>
        <dbReference type="ARBA" id="ARBA00009533"/>
    </source>
</evidence>
<dbReference type="InterPro" id="IPR015421">
    <property type="entry name" value="PyrdxlP-dep_Trfase_major"/>
</dbReference>
<dbReference type="KEGG" id="vab:WPS_24070"/>
<proteinExistence type="inferred from homology"/>
<keyword evidence="4 6" id="KW-0663">Pyridoxal phosphate</keyword>
<dbReference type="GO" id="GO:0005737">
    <property type="term" value="C:cytoplasm"/>
    <property type="evidence" value="ECO:0007669"/>
    <property type="project" value="TreeGrafter"/>
</dbReference>
<dbReference type="InterPro" id="IPR015422">
    <property type="entry name" value="PyrdxlP-dep_Trfase_small"/>
</dbReference>
<keyword evidence="9" id="KW-1185">Reference proteome</keyword>
<evidence type="ECO:0000256" key="5">
    <source>
        <dbReference type="ARBA" id="ARBA00023239"/>
    </source>
</evidence>
<comment type="similarity">
    <text evidence="2 7">Belongs to the group II decarboxylase family.</text>
</comment>
<dbReference type="InterPro" id="IPR002129">
    <property type="entry name" value="PyrdxlP-dep_de-COase"/>
</dbReference>
<dbReference type="GO" id="GO:0019752">
    <property type="term" value="P:carboxylic acid metabolic process"/>
    <property type="evidence" value="ECO:0007669"/>
    <property type="project" value="InterPro"/>
</dbReference>
<dbReference type="PRINTS" id="PR00800">
    <property type="entry name" value="YHDCRBOXLASE"/>
</dbReference>
<dbReference type="GO" id="GO:0030170">
    <property type="term" value="F:pyridoxal phosphate binding"/>
    <property type="evidence" value="ECO:0007669"/>
    <property type="project" value="InterPro"/>
</dbReference>
<feature type="modified residue" description="N6-(pyridoxal phosphate)lysine" evidence="6">
    <location>
        <position position="298"/>
    </location>
</feature>
<dbReference type="Gene3D" id="3.90.1150.10">
    <property type="entry name" value="Aspartate Aminotransferase, domain 1"/>
    <property type="match status" value="1"/>
</dbReference>
<reference evidence="8 9" key="1">
    <citation type="journal article" date="2022" name="ISME Commun">
        <title>Vulcanimicrobium alpinus gen. nov. sp. nov., the first cultivated representative of the candidate phylum 'Eremiobacterota', is a metabolically versatile aerobic anoxygenic phototroph.</title>
        <authorList>
            <person name="Yabe S."/>
            <person name="Muto K."/>
            <person name="Abe K."/>
            <person name="Yokota A."/>
            <person name="Staudigel H."/>
            <person name="Tebo B.M."/>
        </authorList>
    </citation>
    <scope>NUCLEOTIDE SEQUENCE [LARGE SCALE GENOMIC DNA]</scope>
    <source>
        <strain evidence="8 9">WC8-2</strain>
    </source>
</reference>
<dbReference type="EMBL" id="AP025523">
    <property type="protein sequence ID" value="BDE07131.1"/>
    <property type="molecule type" value="Genomic_DNA"/>
</dbReference>
<evidence type="ECO:0000256" key="1">
    <source>
        <dbReference type="ARBA" id="ARBA00001933"/>
    </source>
</evidence>
<evidence type="ECO:0000256" key="3">
    <source>
        <dbReference type="ARBA" id="ARBA00022793"/>
    </source>
</evidence>
<evidence type="ECO:0000256" key="4">
    <source>
        <dbReference type="ARBA" id="ARBA00022898"/>
    </source>
</evidence>
<dbReference type="InterPro" id="IPR010977">
    <property type="entry name" value="Aromatic_deC"/>
</dbReference>
<dbReference type="GO" id="GO:0004058">
    <property type="term" value="F:aromatic-L-amino-acid decarboxylase activity"/>
    <property type="evidence" value="ECO:0007669"/>
    <property type="project" value="UniProtKB-ARBA"/>
</dbReference>
<protein>
    <submittedName>
        <fullName evidence="8">Aromatic-L-amino-acid decarboxylase</fullName>
    </submittedName>
</protein>
<dbReference type="PANTHER" id="PTHR11999">
    <property type="entry name" value="GROUP II PYRIDOXAL-5-PHOSPHATE DECARBOXYLASE"/>
    <property type="match status" value="1"/>
</dbReference>
<keyword evidence="3" id="KW-0210">Decarboxylase</keyword>
<dbReference type="RefSeq" id="WP_317994743.1">
    <property type="nucleotide sequence ID" value="NZ_AP025523.1"/>
</dbReference>
<organism evidence="8 9">
    <name type="scientific">Vulcanimicrobium alpinum</name>
    <dbReference type="NCBI Taxonomy" id="3016050"/>
    <lineage>
        <taxon>Bacteria</taxon>
        <taxon>Bacillati</taxon>
        <taxon>Vulcanimicrobiota</taxon>
        <taxon>Vulcanimicrobiia</taxon>
        <taxon>Vulcanimicrobiales</taxon>
        <taxon>Vulcanimicrobiaceae</taxon>
        <taxon>Vulcanimicrobium</taxon>
    </lineage>
</organism>
<dbReference type="InterPro" id="IPR015424">
    <property type="entry name" value="PyrdxlP-dep_Trfase"/>
</dbReference>
<keyword evidence="5 7" id="KW-0456">Lyase</keyword>
<dbReference type="GO" id="GO:0006520">
    <property type="term" value="P:amino acid metabolic process"/>
    <property type="evidence" value="ECO:0007669"/>
    <property type="project" value="InterPro"/>
</dbReference>
<accession>A0AAN1XYQ1</accession>
<sequence length="479" mass="52714">MTPADPDLEGAFAQVAAWIGRYYRETRSYPVLSQTKPGDLVRALPSEAPVEGQAFERIFEDFQRLVIPGITHWNHPRFFAYFAISAAPIAVLAEALAAALDVNAMLWRTSPAATELEDVTLGWLRAMLGLPSTLHGIIYDTASIGGFTALAAARESLDLDIRARGMAGRGDLPALRVYITEHTHSHVEKGAIALGLGRENVVRVPVDDAFAMRPEALARAIDDDVAAGRRPMCAVATVGTTSTTSTDPVAAIRAVTRERSVWLHVDAAYGGPAAILPEFRWLLDGAHDADSIVVNPHKWMFVPVDLSVLFVRDPEQLRRTFSLVADFLETPETGVHNYMDYGLQLGRRFRALKFWFVLRAFGVRGMQERLRAHIALAQELASWIEAAPDWQVVAPHPLSVVCFRYVPGGIEDAKADALNTAIMDAVNATGEVYLSSTRLYGRVVLRIAIGNERTTRDDVALAWELLQREAFARLPLTAR</sequence>
<evidence type="ECO:0000313" key="9">
    <source>
        <dbReference type="Proteomes" id="UP001317532"/>
    </source>
</evidence>
<gene>
    <name evidence="8" type="ORF">WPS_24070</name>
</gene>
<dbReference type="Gene3D" id="3.40.640.10">
    <property type="entry name" value="Type I PLP-dependent aspartate aminotransferase-like (Major domain)"/>
    <property type="match status" value="1"/>
</dbReference>
<comment type="cofactor">
    <cofactor evidence="1 6 7">
        <name>pyridoxal 5'-phosphate</name>
        <dbReference type="ChEBI" id="CHEBI:597326"/>
    </cofactor>
</comment>